<feature type="transmembrane region" description="Helical" evidence="1">
    <location>
        <begin position="44"/>
        <end position="63"/>
    </location>
</feature>
<keyword evidence="1" id="KW-0812">Transmembrane</keyword>
<evidence type="ECO:0008006" key="4">
    <source>
        <dbReference type="Google" id="ProtNLM"/>
    </source>
</evidence>
<gene>
    <name evidence="2" type="ORF">SAMN05444170_7016</name>
</gene>
<keyword evidence="1" id="KW-1133">Transmembrane helix</keyword>
<dbReference type="Pfam" id="PF14023">
    <property type="entry name" value="Bestrophin-like"/>
    <property type="match status" value="1"/>
</dbReference>
<sequence>MNDLLISLLVFAVISGGALVGVVVRPRLSERHLQPDSKDVVKMATGLIGTLAALVLGLLIASAKSSFDQKTGQVRQMTAKIILLDELLAQYGPEAIPVRTRLRQSIEPLANGIWHEGGLPASKPVRFEASAQSSAFENELEGLSPANDAQRPLQSRAIAAFTEGAQTRLLLFTQAGGSIPAPFLIVLVFWLSAIFVSFTLFAPTNPVVVASLFVCALSFAGAIFLVLELDSPFTGLMGISSATLRNALLPLSP</sequence>
<feature type="transmembrane region" description="Helical" evidence="1">
    <location>
        <begin position="181"/>
        <end position="201"/>
    </location>
</feature>
<keyword evidence="1" id="KW-0472">Membrane</keyword>
<reference evidence="3" key="1">
    <citation type="submission" date="2016-11" db="EMBL/GenBank/DDBJ databases">
        <authorList>
            <person name="Varghese N."/>
            <person name="Submissions S."/>
        </authorList>
    </citation>
    <scope>NUCLEOTIDE SEQUENCE [LARGE SCALE GENOMIC DNA]</scope>
    <source>
        <strain evidence="3">GAS401</strain>
    </source>
</reference>
<evidence type="ECO:0000313" key="2">
    <source>
        <dbReference type="EMBL" id="SHN87128.1"/>
    </source>
</evidence>
<dbReference type="AlphaFoldDB" id="A0A1M7UW09"/>
<proteinExistence type="predicted"/>
<dbReference type="InterPro" id="IPR025333">
    <property type="entry name" value="DUF4239"/>
</dbReference>
<dbReference type="RefSeq" id="WP_072825076.1">
    <property type="nucleotide sequence ID" value="NZ_LT670849.1"/>
</dbReference>
<dbReference type="Proteomes" id="UP000184096">
    <property type="component" value="Chromosome I"/>
</dbReference>
<feature type="transmembrane region" description="Helical" evidence="1">
    <location>
        <begin position="207"/>
        <end position="227"/>
    </location>
</feature>
<evidence type="ECO:0000313" key="3">
    <source>
        <dbReference type="Proteomes" id="UP000184096"/>
    </source>
</evidence>
<protein>
    <recommendedName>
        <fullName evidence="4">DUF4239 domain-containing protein</fullName>
    </recommendedName>
</protein>
<dbReference type="OrthoDB" id="4760162at2"/>
<accession>A0A1M7UW09</accession>
<keyword evidence="3" id="KW-1185">Reference proteome</keyword>
<dbReference type="EMBL" id="LT670849">
    <property type="protein sequence ID" value="SHN87128.1"/>
    <property type="molecule type" value="Genomic_DNA"/>
</dbReference>
<name>A0A1M7UW09_9BRAD</name>
<evidence type="ECO:0000256" key="1">
    <source>
        <dbReference type="SAM" id="Phobius"/>
    </source>
</evidence>
<organism evidence="2 3">
    <name type="scientific">Bradyrhizobium erythrophlei</name>
    <dbReference type="NCBI Taxonomy" id="1437360"/>
    <lineage>
        <taxon>Bacteria</taxon>
        <taxon>Pseudomonadati</taxon>
        <taxon>Pseudomonadota</taxon>
        <taxon>Alphaproteobacteria</taxon>
        <taxon>Hyphomicrobiales</taxon>
        <taxon>Nitrobacteraceae</taxon>
        <taxon>Bradyrhizobium</taxon>
    </lineage>
</organism>